<evidence type="ECO:0000256" key="1">
    <source>
        <dbReference type="SAM" id="MobiDB-lite"/>
    </source>
</evidence>
<accession>M8CFH6</accession>
<feature type="region of interest" description="Disordered" evidence="1">
    <location>
        <begin position="1"/>
        <end position="31"/>
    </location>
</feature>
<organism evidence="2">
    <name type="scientific">Aegilops tauschii</name>
    <name type="common">Tausch's goatgrass</name>
    <name type="synonym">Aegilops squarrosa</name>
    <dbReference type="NCBI Taxonomy" id="37682"/>
    <lineage>
        <taxon>Eukaryota</taxon>
        <taxon>Viridiplantae</taxon>
        <taxon>Streptophyta</taxon>
        <taxon>Embryophyta</taxon>
        <taxon>Tracheophyta</taxon>
        <taxon>Spermatophyta</taxon>
        <taxon>Magnoliopsida</taxon>
        <taxon>Liliopsida</taxon>
        <taxon>Poales</taxon>
        <taxon>Poaceae</taxon>
        <taxon>BOP clade</taxon>
        <taxon>Pooideae</taxon>
        <taxon>Triticodae</taxon>
        <taxon>Triticeae</taxon>
        <taxon>Triticinae</taxon>
        <taxon>Aegilops</taxon>
    </lineage>
</organism>
<evidence type="ECO:0000313" key="2">
    <source>
        <dbReference type="EnsemblPlants" id="EMT33174"/>
    </source>
</evidence>
<protein>
    <submittedName>
        <fullName evidence="2">Uncharacterized protein</fullName>
    </submittedName>
</protein>
<reference evidence="2" key="1">
    <citation type="submission" date="2015-06" db="UniProtKB">
        <authorList>
            <consortium name="EnsemblPlants"/>
        </authorList>
    </citation>
    <scope>IDENTIFICATION</scope>
</reference>
<proteinExistence type="predicted"/>
<name>M8CFH6_AEGTA</name>
<sequence length="65" mass="6607">MATWARGVEEKEKENVGGGEGGGDAAASTPAAVHLEGELGGRRRRLGGFDIWPSTGAATGIDGRI</sequence>
<dbReference type="AlphaFoldDB" id="M8CFH6"/>
<dbReference type="EnsemblPlants" id="EMT33174">
    <property type="protein sequence ID" value="EMT33174"/>
    <property type="gene ID" value="F775_43576"/>
</dbReference>